<feature type="region of interest" description="Disordered" evidence="1">
    <location>
        <begin position="84"/>
        <end position="103"/>
    </location>
</feature>
<keyword evidence="3" id="KW-1185">Reference proteome</keyword>
<dbReference type="PATRIC" id="fig|1230457.4.peg.2052"/>
<organism evidence="2 3">
    <name type="scientific">Natrinema limicola JCM 13563</name>
    <dbReference type="NCBI Taxonomy" id="1230457"/>
    <lineage>
        <taxon>Archaea</taxon>
        <taxon>Methanobacteriati</taxon>
        <taxon>Methanobacteriota</taxon>
        <taxon>Stenosarchaea group</taxon>
        <taxon>Halobacteria</taxon>
        <taxon>Halobacteriales</taxon>
        <taxon>Natrialbaceae</taxon>
        <taxon>Natrinema</taxon>
    </lineage>
</organism>
<evidence type="ECO:0000313" key="3">
    <source>
        <dbReference type="Proteomes" id="UP000011615"/>
    </source>
</evidence>
<dbReference type="Proteomes" id="UP000011615">
    <property type="component" value="Unassembled WGS sequence"/>
</dbReference>
<name>M0CBR9_9EURY</name>
<evidence type="ECO:0000313" key="2">
    <source>
        <dbReference type="EMBL" id="ELZ20680.1"/>
    </source>
</evidence>
<accession>M0CBR9</accession>
<reference evidence="2 3" key="1">
    <citation type="journal article" date="2014" name="PLoS Genet.">
        <title>Phylogenetically driven sequencing of extremely halophilic archaea reveals strategies for static and dynamic osmo-response.</title>
        <authorList>
            <person name="Becker E.A."/>
            <person name="Seitzer P.M."/>
            <person name="Tritt A."/>
            <person name="Larsen D."/>
            <person name="Krusor M."/>
            <person name="Yao A.I."/>
            <person name="Wu D."/>
            <person name="Madern D."/>
            <person name="Eisen J.A."/>
            <person name="Darling A.E."/>
            <person name="Facciotti M.T."/>
        </authorList>
    </citation>
    <scope>NUCLEOTIDE SEQUENCE [LARGE SCALE GENOMIC DNA]</scope>
    <source>
        <strain evidence="2 3">JCM 13563</strain>
    </source>
</reference>
<dbReference type="RefSeq" id="WP_008012487.1">
    <property type="nucleotide sequence ID" value="NZ_AOIT01000036.1"/>
</dbReference>
<comment type="caution">
    <text evidence="2">The sequence shown here is derived from an EMBL/GenBank/DDBJ whole genome shotgun (WGS) entry which is preliminary data.</text>
</comment>
<proteinExistence type="predicted"/>
<protein>
    <submittedName>
        <fullName evidence="2">Uncharacterized protein</fullName>
    </submittedName>
</protein>
<dbReference type="STRING" id="1230457.C476_10177"/>
<dbReference type="EMBL" id="AOIT01000036">
    <property type="protein sequence ID" value="ELZ20680.1"/>
    <property type="molecule type" value="Genomic_DNA"/>
</dbReference>
<evidence type="ECO:0000256" key="1">
    <source>
        <dbReference type="SAM" id="MobiDB-lite"/>
    </source>
</evidence>
<sequence>MTTPPVLVVEARDVFGVVGGLAFRLEGIREGTGPVDDGDEPVLDLLDLDWDRLGDVGCEPPKETSSVLNEVNCRGEHRCLQWEEHPQSKTTPGVTAGRWSGPA</sequence>
<gene>
    <name evidence="2" type="ORF">C476_10177</name>
</gene>
<dbReference type="AlphaFoldDB" id="M0CBR9"/>